<evidence type="ECO:0000256" key="7">
    <source>
        <dbReference type="RuleBase" id="RU000461"/>
    </source>
</evidence>
<dbReference type="Pfam" id="PF00067">
    <property type="entry name" value="p450"/>
    <property type="match status" value="1"/>
</dbReference>
<dbReference type="Gene3D" id="1.10.630.10">
    <property type="entry name" value="Cytochrome P450"/>
    <property type="match status" value="1"/>
</dbReference>
<evidence type="ECO:0000256" key="6">
    <source>
        <dbReference type="ARBA" id="ARBA00023033"/>
    </source>
</evidence>
<keyword evidence="9" id="KW-1185">Reference proteome</keyword>
<dbReference type="InterPro" id="IPR001128">
    <property type="entry name" value="Cyt_P450"/>
</dbReference>
<sequence>MVEKSCTITTVASKLVSATAAGDGRSSLDFKGNNFEYLPFGAGRRICPGMTFGVASVTLPLPEDVDMTELAGLAIGRKHALCLIPTVYDP</sequence>
<dbReference type="PROSITE" id="PS00086">
    <property type="entry name" value="CYTOCHROME_P450"/>
    <property type="match status" value="1"/>
</dbReference>
<dbReference type="SUPFAM" id="SSF48264">
    <property type="entry name" value="Cytochrome P450"/>
    <property type="match status" value="1"/>
</dbReference>
<dbReference type="GO" id="GO:0020037">
    <property type="term" value="F:heme binding"/>
    <property type="evidence" value="ECO:0007669"/>
    <property type="project" value="InterPro"/>
</dbReference>
<dbReference type="GO" id="GO:0004497">
    <property type="term" value="F:monooxygenase activity"/>
    <property type="evidence" value="ECO:0007669"/>
    <property type="project" value="UniProtKB-KW"/>
</dbReference>
<keyword evidence="2 7" id="KW-0349">Heme</keyword>
<evidence type="ECO:0000256" key="1">
    <source>
        <dbReference type="ARBA" id="ARBA00010617"/>
    </source>
</evidence>
<evidence type="ECO:0000256" key="4">
    <source>
        <dbReference type="ARBA" id="ARBA00023002"/>
    </source>
</evidence>
<dbReference type="AlphaFoldDB" id="A0A445E5S4"/>
<name>A0A445E5S4_ARAHY</name>
<dbReference type="GO" id="GO:0005506">
    <property type="term" value="F:iron ion binding"/>
    <property type="evidence" value="ECO:0007669"/>
    <property type="project" value="InterPro"/>
</dbReference>
<dbReference type="InterPro" id="IPR017972">
    <property type="entry name" value="Cyt_P450_CS"/>
</dbReference>
<dbReference type="PANTHER" id="PTHR47953">
    <property type="entry name" value="OS08G0105600 PROTEIN"/>
    <property type="match status" value="1"/>
</dbReference>
<protein>
    <recommendedName>
        <fullName evidence="10">Cytochrome P450</fullName>
    </recommendedName>
</protein>
<dbReference type="InterPro" id="IPR036396">
    <property type="entry name" value="Cyt_P450_sf"/>
</dbReference>
<evidence type="ECO:0000256" key="5">
    <source>
        <dbReference type="ARBA" id="ARBA00023004"/>
    </source>
</evidence>
<proteinExistence type="inferred from homology"/>
<evidence type="ECO:0000313" key="9">
    <source>
        <dbReference type="Proteomes" id="UP000289738"/>
    </source>
</evidence>
<evidence type="ECO:0008006" key="10">
    <source>
        <dbReference type="Google" id="ProtNLM"/>
    </source>
</evidence>
<dbReference type="EMBL" id="SDMP01000002">
    <property type="protein sequence ID" value="RYR70800.1"/>
    <property type="molecule type" value="Genomic_DNA"/>
</dbReference>
<keyword evidence="5 7" id="KW-0408">Iron</keyword>
<comment type="caution">
    <text evidence="8">The sequence shown here is derived from an EMBL/GenBank/DDBJ whole genome shotgun (WGS) entry which is preliminary data.</text>
</comment>
<dbReference type="Proteomes" id="UP000289738">
    <property type="component" value="Chromosome A02"/>
</dbReference>
<evidence type="ECO:0000313" key="8">
    <source>
        <dbReference type="EMBL" id="RYR70800.1"/>
    </source>
</evidence>
<dbReference type="STRING" id="3818.A0A445E5S4"/>
<comment type="similarity">
    <text evidence="1 7">Belongs to the cytochrome P450 family.</text>
</comment>
<dbReference type="PANTHER" id="PTHR47953:SF16">
    <property type="entry name" value="CYTOCHROME P450 71D8"/>
    <property type="match status" value="1"/>
</dbReference>
<organism evidence="8 9">
    <name type="scientific">Arachis hypogaea</name>
    <name type="common">Peanut</name>
    <dbReference type="NCBI Taxonomy" id="3818"/>
    <lineage>
        <taxon>Eukaryota</taxon>
        <taxon>Viridiplantae</taxon>
        <taxon>Streptophyta</taxon>
        <taxon>Embryophyta</taxon>
        <taxon>Tracheophyta</taxon>
        <taxon>Spermatophyta</taxon>
        <taxon>Magnoliopsida</taxon>
        <taxon>eudicotyledons</taxon>
        <taxon>Gunneridae</taxon>
        <taxon>Pentapetalae</taxon>
        <taxon>rosids</taxon>
        <taxon>fabids</taxon>
        <taxon>Fabales</taxon>
        <taxon>Fabaceae</taxon>
        <taxon>Papilionoideae</taxon>
        <taxon>50 kb inversion clade</taxon>
        <taxon>dalbergioids sensu lato</taxon>
        <taxon>Dalbergieae</taxon>
        <taxon>Pterocarpus clade</taxon>
        <taxon>Arachis</taxon>
    </lineage>
</organism>
<accession>A0A445E5S4</accession>
<dbReference type="GO" id="GO:0016705">
    <property type="term" value="F:oxidoreductase activity, acting on paired donors, with incorporation or reduction of molecular oxygen"/>
    <property type="evidence" value="ECO:0007669"/>
    <property type="project" value="InterPro"/>
</dbReference>
<evidence type="ECO:0000256" key="3">
    <source>
        <dbReference type="ARBA" id="ARBA00022723"/>
    </source>
</evidence>
<keyword evidence="6 7" id="KW-0503">Monooxygenase</keyword>
<dbReference type="InterPro" id="IPR052306">
    <property type="entry name" value="CYP450_71D"/>
</dbReference>
<keyword evidence="4 7" id="KW-0560">Oxidoreductase</keyword>
<evidence type="ECO:0000256" key="2">
    <source>
        <dbReference type="ARBA" id="ARBA00022617"/>
    </source>
</evidence>
<reference evidence="8 9" key="1">
    <citation type="submission" date="2019-01" db="EMBL/GenBank/DDBJ databases">
        <title>Sequencing of cultivated peanut Arachis hypogaea provides insights into genome evolution and oil improvement.</title>
        <authorList>
            <person name="Chen X."/>
        </authorList>
    </citation>
    <scope>NUCLEOTIDE SEQUENCE [LARGE SCALE GENOMIC DNA]</scope>
    <source>
        <strain evidence="9">cv. Fuhuasheng</strain>
        <tissue evidence="8">Leaves</tissue>
    </source>
</reference>
<gene>
    <name evidence="8" type="ORF">Ahy_A02g005106</name>
</gene>
<keyword evidence="3 7" id="KW-0479">Metal-binding</keyword>